<feature type="region of interest" description="Disordered" evidence="1">
    <location>
        <begin position="40"/>
        <end position="61"/>
    </location>
</feature>
<proteinExistence type="predicted"/>
<evidence type="ECO:0000256" key="1">
    <source>
        <dbReference type="SAM" id="MobiDB-lite"/>
    </source>
</evidence>
<evidence type="ECO:0000313" key="3">
    <source>
        <dbReference type="Proteomes" id="UP000815677"/>
    </source>
</evidence>
<accession>A0ABQ0LKZ9</accession>
<feature type="compositionally biased region" description="Basic and acidic residues" evidence="1">
    <location>
        <begin position="96"/>
        <end position="111"/>
    </location>
</feature>
<organism evidence="2 3">
    <name type="scientific">Mycena chlorophos</name>
    <name type="common">Agaric fungus</name>
    <name type="synonym">Agaricus chlorophos</name>
    <dbReference type="NCBI Taxonomy" id="658473"/>
    <lineage>
        <taxon>Eukaryota</taxon>
        <taxon>Fungi</taxon>
        <taxon>Dikarya</taxon>
        <taxon>Basidiomycota</taxon>
        <taxon>Agaricomycotina</taxon>
        <taxon>Agaricomycetes</taxon>
        <taxon>Agaricomycetidae</taxon>
        <taxon>Agaricales</taxon>
        <taxon>Marasmiineae</taxon>
        <taxon>Mycenaceae</taxon>
        <taxon>Mycena</taxon>
    </lineage>
</organism>
<feature type="region of interest" description="Disordered" evidence="1">
    <location>
        <begin position="94"/>
        <end position="116"/>
    </location>
</feature>
<dbReference type="Proteomes" id="UP000815677">
    <property type="component" value="Unassembled WGS sequence"/>
</dbReference>
<protein>
    <submittedName>
        <fullName evidence="2">Uncharacterized protein</fullName>
    </submittedName>
</protein>
<sequence>MPVPGLRPRPRIPTPCCGASPGALHLVDGRRFATAGDNAQDELDGYRDEGQGHPRAASAARRIGSASSGIASAGWERDCDIDYRTGYCPLRGTKTKQTERKQQARSTHDRVTTSTVTPGLSAMPAVVPRTLPLLLSASNYHNSTRNDEEVVRTFKSGESSFFPCGRLRSGAGKLRWPMGGGILEVVREDPTGASARRPPMAPLHPLLLVSKLRQVRRRCYDLGTTLLHLSTPVAWCGINALRLHPAHSRTPCLPFPAA</sequence>
<evidence type="ECO:0000313" key="2">
    <source>
        <dbReference type="EMBL" id="GAT51758.1"/>
    </source>
</evidence>
<keyword evidence="3" id="KW-1185">Reference proteome</keyword>
<gene>
    <name evidence="2" type="ORF">MCHLO_08872</name>
</gene>
<reference evidence="2" key="1">
    <citation type="submission" date="2014-09" db="EMBL/GenBank/DDBJ databases">
        <title>Genome sequence of the luminous mushroom Mycena chlorophos for searching fungal bioluminescence genes.</title>
        <authorList>
            <person name="Tanaka Y."/>
            <person name="Kasuga D."/>
            <person name="Oba Y."/>
            <person name="Hase S."/>
            <person name="Sato K."/>
            <person name="Oba Y."/>
            <person name="Sakakibara Y."/>
        </authorList>
    </citation>
    <scope>NUCLEOTIDE SEQUENCE</scope>
</reference>
<dbReference type="EMBL" id="DF847352">
    <property type="protein sequence ID" value="GAT51758.1"/>
    <property type="molecule type" value="Genomic_DNA"/>
</dbReference>
<name>A0ABQ0LKZ9_MYCCL</name>